<proteinExistence type="predicted"/>
<dbReference type="Proteomes" id="UP000011713">
    <property type="component" value="Unassembled WGS sequence"/>
</dbReference>
<dbReference type="HOGENOM" id="CLU_1655532_0_0_1"/>
<accession>M4BAP3</accession>
<protein>
    <submittedName>
        <fullName evidence="1">Uncharacterized protein</fullName>
    </submittedName>
</protein>
<dbReference type="VEuPathDB" id="FungiDB:HpaG803353"/>
<dbReference type="EMBL" id="JH598070">
    <property type="status" value="NOT_ANNOTATED_CDS"/>
    <property type="molecule type" value="Genomic_DNA"/>
</dbReference>
<keyword evidence="2" id="KW-1185">Reference proteome</keyword>
<reference evidence="2" key="1">
    <citation type="journal article" date="2010" name="Science">
        <title>Signatures of adaptation to obligate biotrophy in the Hyaloperonospora arabidopsidis genome.</title>
        <authorList>
            <person name="Baxter L."/>
            <person name="Tripathy S."/>
            <person name="Ishaque N."/>
            <person name="Boot N."/>
            <person name="Cabral A."/>
            <person name="Kemen E."/>
            <person name="Thines M."/>
            <person name="Ah-Fong A."/>
            <person name="Anderson R."/>
            <person name="Badejoko W."/>
            <person name="Bittner-Eddy P."/>
            <person name="Boore J.L."/>
            <person name="Chibucos M.C."/>
            <person name="Coates M."/>
            <person name="Dehal P."/>
            <person name="Delehaunty K."/>
            <person name="Dong S."/>
            <person name="Downton P."/>
            <person name="Dumas B."/>
            <person name="Fabro G."/>
            <person name="Fronick C."/>
            <person name="Fuerstenberg S.I."/>
            <person name="Fulton L."/>
            <person name="Gaulin E."/>
            <person name="Govers F."/>
            <person name="Hughes L."/>
            <person name="Humphray S."/>
            <person name="Jiang R.H."/>
            <person name="Judelson H."/>
            <person name="Kamoun S."/>
            <person name="Kyung K."/>
            <person name="Meijer H."/>
            <person name="Minx P."/>
            <person name="Morris P."/>
            <person name="Nelson J."/>
            <person name="Phuntumart V."/>
            <person name="Qutob D."/>
            <person name="Rehmany A."/>
            <person name="Rougon-Cardoso A."/>
            <person name="Ryden P."/>
            <person name="Torto-Alalibo T."/>
            <person name="Studholme D."/>
            <person name="Wang Y."/>
            <person name="Win J."/>
            <person name="Wood J."/>
            <person name="Clifton S.W."/>
            <person name="Rogers J."/>
            <person name="Van den Ackerveken G."/>
            <person name="Jones J.D."/>
            <person name="McDowell J.M."/>
            <person name="Beynon J."/>
            <person name="Tyler B.M."/>
        </authorList>
    </citation>
    <scope>NUCLEOTIDE SEQUENCE [LARGE SCALE GENOMIC DNA]</scope>
    <source>
        <strain evidence="2">Emoy2</strain>
    </source>
</reference>
<organism evidence="1 2">
    <name type="scientific">Hyaloperonospora arabidopsidis (strain Emoy2)</name>
    <name type="common">Downy mildew agent</name>
    <name type="synonym">Peronospora arabidopsidis</name>
    <dbReference type="NCBI Taxonomy" id="559515"/>
    <lineage>
        <taxon>Eukaryota</taxon>
        <taxon>Sar</taxon>
        <taxon>Stramenopiles</taxon>
        <taxon>Oomycota</taxon>
        <taxon>Peronosporomycetes</taxon>
        <taxon>Peronosporales</taxon>
        <taxon>Peronosporaceae</taxon>
        <taxon>Hyaloperonospora</taxon>
    </lineage>
</organism>
<name>M4BAP3_HYAAE</name>
<dbReference type="InParanoid" id="M4BAP3"/>
<evidence type="ECO:0000313" key="2">
    <source>
        <dbReference type="Proteomes" id="UP000011713"/>
    </source>
</evidence>
<reference evidence="1" key="2">
    <citation type="submission" date="2015-06" db="UniProtKB">
        <authorList>
            <consortium name="EnsemblProtists"/>
        </authorList>
    </citation>
    <scope>IDENTIFICATION</scope>
    <source>
        <strain evidence="1">Emoy2</strain>
    </source>
</reference>
<dbReference type="AlphaFoldDB" id="M4BAP3"/>
<evidence type="ECO:0000313" key="1">
    <source>
        <dbReference type="EnsemblProtists" id="HpaP803353"/>
    </source>
</evidence>
<sequence>MRWSRATWTEISSATIKSCFHHTGLTTDPAERQEAGAGTALQEEAGSMQEQLVVQEYEAASNGLQLWNPMSLACLVKLVEEDKSAHTELTDAEIIKLVQEPEEEKEGAALREKIKRVFKAETLNDLNLTISLLDPSHEDHRVAHCALRLLQFDIRTTSTT</sequence>
<dbReference type="EnsemblProtists" id="HpaT803353">
    <property type="protein sequence ID" value="HpaP803353"/>
    <property type="gene ID" value="HpaG803353"/>
</dbReference>